<dbReference type="CDD" id="cd09917">
    <property type="entry name" value="F-box_SF"/>
    <property type="match status" value="1"/>
</dbReference>
<evidence type="ECO:0000256" key="1">
    <source>
        <dbReference type="SAM" id="MobiDB-lite"/>
    </source>
</evidence>
<feature type="compositionally biased region" description="Low complexity" evidence="1">
    <location>
        <begin position="1"/>
        <end position="14"/>
    </location>
</feature>
<dbReference type="SUPFAM" id="SSF52047">
    <property type="entry name" value="RNI-like"/>
    <property type="match status" value="1"/>
</dbReference>
<proteinExistence type="predicted"/>
<evidence type="ECO:0008006" key="4">
    <source>
        <dbReference type="Google" id="ProtNLM"/>
    </source>
</evidence>
<dbReference type="Proteomes" id="UP000016930">
    <property type="component" value="Unassembled WGS sequence"/>
</dbReference>
<evidence type="ECO:0000313" key="2">
    <source>
        <dbReference type="EMBL" id="EMD41201.1"/>
    </source>
</evidence>
<dbReference type="EMBL" id="KB445791">
    <property type="protein sequence ID" value="EMD41201.1"/>
    <property type="molecule type" value="Genomic_DNA"/>
</dbReference>
<dbReference type="HOGENOM" id="CLU_038064_0_0_1"/>
<reference evidence="2 3" key="1">
    <citation type="journal article" date="2012" name="Proc. Natl. Acad. Sci. U.S.A.">
        <title>Comparative genomics of Ceriporiopsis subvermispora and Phanerochaete chrysosporium provide insight into selective ligninolysis.</title>
        <authorList>
            <person name="Fernandez-Fueyo E."/>
            <person name="Ruiz-Duenas F.J."/>
            <person name="Ferreira P."/>
            <person name="Floudas D."/>
            <person name="Hibbett D.S."/>
            <person name="Canessa P."/>
            <person name="Larrondo L.F."/>
            <person name="James T.Y."/>
            <person name="Seelenfreund D."/>
            <person name="Lobos S."/>
            <person name="Polanco R."/>
            <person name="Tello M."/>
            <person name="Honda Y."/>
            <person name="Watanabe T."/>
            <person name="Watanabe T."/>
            <person name="Ryu J.S."/>
            <person name="Kubicek C.P."/>
            <person name="Schmoll M."/>
            <person name="Gaskell J."/>
            <person name="Hammel K.E."/>
            <person name="St John F.J."/>
            <person name="Vanden Wymelenberg A."/>
            <person name="Sabat G."/>
            <person name="Splinter BonDurant S."/>
            <person name="Syed K."/>
            <person name="Yadav J.S."/>
            <person name="Doddapaneni H."/>
            <person name="Subramanian V."/>
            <person name="Lavin J.L."/>
            <person name="Oguiza J.A."/>
            <person name="Perez G."/>
            <person name="Pisabarro A.G."/>
            <person name="Ramirez L."/>
            <person name="Santoyo F."/>
            <person name="Master E."/>
            <person name="Coutinho P.M."/>
            <person name="Henrissat B."/>
            <person name="Lombard V."/>
            <person name="Magnuson J.K."/>
            <person name="Kuees U."/>
            <person name="Hori C."/>
            <person name="Igarashi K."/>
            <person name="Samejima M."/>
            <person name="Held B.W."/>
            <person name="Barry K.W."/>
            <person name="LaButti K.M."/>
            <person name="Lapidus A."/>
            <person name="Lindquist E.A."/>
            <person name="Lucas S.M."/>
            <person name="Riley R."/>
            <person name="Salamov A.A."/>
            <person name="Hoffmeister D."/>
            <person name="Schwenk D."/>
            <person name="Hadar Y."/>
            <person name="Yarden O."/>
            <person name="de Vries R.P."/>
            <person name="Wiebenga A."/>
            <person name="Stenlid J."/>
            <person name="Eastwood D."/>
            <person name="Grigoriev I.V."/>
            <person name="Berka R.M."/>
            <person name="Blanchette R.A."/>
            <person name="Kersten P."/>
            <person name="Martinez A.T."/>
            <person name="Vicuna R."/>
            <person name="Cullen D."/>
        </authorList>
    </citation>
    <scope>NUCLEOTIDE SEQUENCE [LARGE SCALE GENOMIC DNA]</scope>
    <source>
        <strain evidence="2 3">B</strain>
    </source>
</reference>
<dbReference type="InterPro" id="IPR036047">
    <property type="entry name" value="F-box-like_dom_sf"/>
</dbReference>
<dbReference type="SUPFAM" id="SSF81383">
    <property type="entry name" value="F-box domain"/>
    <property type="match status" value="1"/>
</dbReference>
<gene>
    <name evidence="2" type="ORF">CERSUDRAFT_109821</name>
</gene>
<evidence type="ECO:0000313" key="3">
    <source>
        <dbReference type="Proteomes" id="UP000016930"/>
    </source>
</evidence>
<keyword evidence="3" id="KW-1185">Reference proteome</keyword>
<accession>M2RQN4</accession>
<protein>
    <recommendedName>
        <fullName evidence="4">F-box domain-containing protein</fullName>
    </recommendedName>
</protein>
<sequence>MSQTSTSTTFMSTSLKSRRTSMRRSELNDSEGYDPSNSGKYETYDSDEHESDESGEYVSCDGEEFGSVERADYDLEDEPSKDVRVQPLSRGSLPVELWDRILKIVDDGRALLAAGCTCKALRDIVEEIVRKRRWIQVFDIASDPTRGYFMHWAQVDVAQFPAWISTYDMKSLRFRYMWIQGKSSAEFLALRPPMRCALSLLTLVTTLILNNTHFLSFSEFARFVCALSNLVTLQLCAVTVDDRGSSTLQGACFARDLHLKWLQIYACAFGESHPIWNLLTAPSLSDSLKHIDARSTASDPLQALQEMIVPSVEFLSENLAGLVELLFRARYPPCDLRSTVCRNALSRSSAGRITAIKIDYGCEHSPPHLNDWRSLFCVLDDTVTAGEFSCLRTISVSFSANHPFDVDSVRTLLSSQSHSSKWTAAFTMSSMVFQPESVDEPHSVREEGSEKTEVAAVECTEGITLCIVMGDLYQLLQRATVRYTRRQSP</sequence>
<organism evidence="2 3">
    <name type="scientific">Ceriporiopsis subvermispora (strain B)</name>
    <name type="common">White-rot fungus</name>
    <name type="synonym">Gelatoporia subvermispora</name>
    <dbReference type="NCBI Taxonomy" id="914234"/>
    <lineage>
        <taxon>Eukaryota</taxon>
        <taxon>Fungi</taxon>
        <taxon>Dikarya</taxon>
        <taxon>Basidiomycota</taxon>
        <taxon>Agaricomycotina</taxon>
        <taxon>Agaricomycetes</taxon>
        <taxon>Polyporales</taxon>
        <taxon>Gelatoporiaceae</taxon>
        <taxon>Gelatoporia</taxon>
    </lineage>
</organism>
<feature type="region of interest" description="Disordered" evidence="1">
    <location>
        <begin position="1"/>
        <end position="60"/>
    </location>
</feature>
<dbReference type="AlphaFoldDB" id="M2RQN4"/>
<feature type="compositionally biased region" description="Acidic residues" evidence="1">
    <location>
        <begin position="44"/>
        <end position="60"/>
    </location>
</feature>
<name>M2RQN4_CERS8</name>